<dbReference type="Gene3D" id="2.40.160.90">
    <property type="match status" value="1"/>
</dbReference>
<gene>
    <name evidence="3" type="ordered locus">KVU_PA0153</name>
</gene>
<proteinExistence type="predicted"/>
<evidence type="ECO:0000313" key="3">
    <source>
        <dbReference type="EMBL" id="AEM42572.1"/>
    </source>
</evidence>
<feature type="signal peptide" evidence="2">
    <location>
        <begin position="1"/>
        <end position="19"/>
    </location>
</feature>
<dbReference type="Proteomes" id="UP000000692">
    <property type="component" value="Plasmid 1"/>
</dbReference>
<keyword evidence="4" id="KW-1185">Reference proteome</keyword>
<keyword evidence="2" id="KW-0732">Signal</keyword>
<geneLocation type="plasmid" evidence="4">
    <name>pKVU_100</name>
</geneLocation>
<protein>
    <recommendedName>
        <fullName evidence="5">Transferrin-binding protein B C-lobe/N-lobe beta barrel domain-containing protein</fullName>
    </recommendedName>
</protein>
<evidence type="ECO:0000313" key="4">
    <source>
        <dbReference type="Proteomes" id="UP000000692"/>
    </source>
</evidence>
<dbReference type="KEGG" id="kvl:KVU_PA0153"/>
<keyword evidence="3" id="KW-0614">Plasmid</keyword>
<dbReference type="OrthoDB" id="7508067at2"/>
<feature type="chain" id="PRO_5003395904" description="Transferrin-binding protein B C-lobe/N-lobe beta barrel domain-containing protein" evidence="2">
    <location>
        <begin position="20"/>
        <end position="315"/>
    </location>
</feature>
<dbReference type="EMBL" id="CP002019">
    <property type="protein sequence ID" value="AEM42572.1"/>
    <property type="molecule type" value="Genomic_DNA"/>
</dbReference>
<evidence type="ECO:0000256" key="2">
    <source>
        <dbReference type="SAM" id="SignalP"/>
    </source>
</evidence>
<evidence type="ECO:0000256" key="1">
    <source>
        <dbReference type="SAM" id="MobiDB-lite"/>
    </source>
</evidence>
<organism evidence="3 4">
    <name type="scientific">Ketogulonicigenium vulgare (strain WSH-001)</name>
    <dbReference type="NCBI Taxonomy" id="759362"/>
    <lineage>
        <taxon>Bacteria</taxon>
        <taxon>Pseudomonadati</taxon>
        <taxon>Pseudomonadota</taxon>
        <taxon>Alphaproteobacteria</taxon>
        <taxon>Rhodobacterales</taxon>
        <taxon>Roseobacteraceae</taxon>
        <taxon>Ketogulonicigenium</taxon>
    </lineage>
</organism>
<sequence>MFNMYGMRGLALVSLLALAACGGGGSGVTTGGGSVDNGAGAGNGGNTGNSGGNTDNGSGTDTGGDNTGGTPTPTPTPVTLGFEGTDPAALRRATITRTATGADGVTTYNAPYDPTAGTLDLIDYTGAYVEGEWQTDTDGNRLLVINPANTRFVRQIEAEIVGETDSAWHHGVVGFASPNQPRTGNALYHGTSSGTVALADAPGVETPYNGESRVFINLGNASGNYVIHSVTAANDGETVPFTDLAGQFVVRDGNRLVQNIAELSATITMADGRSYRGVFHGINGGIFGPNAEEVGAGYQFGNGDMRINGAFVAQR</sequence>
<evidence type="ECO:0008006" key="5">
    <source>
        <dbReference type="Google" id="ProtNLM"/>
    </source>
</evidence>
<name>F9YB20_KETVW</name>
<feature type="compositionally biased region" description="Gly residues" evidence="1">
    <location>
        <begin position="39"/>
        <end position="51"/>
    </location>
</feature>
<accession>F9YB20</accession>
<feature type="region of interest" description="Disordered" evidence="1">
    <location>
        <begin position="39"/>
        <end position="84"/>
    </location>
</feature>
<reference evidence="3 4" key="1">
    <citation type="journal article" date="2011" name="J. Bacteriol.">
        <title>Complete genome sequence of the industrial strain Ketogulonicigenium vulgare WSH-001.</title>
        <authorList>
            <person name="Liu L."/>
            <person name="Li Y."/>
            <person name="Zhang J."/>
            <person name="Zhou Z."/>
            <person name="Liu J."/>
            <person name="Li X."/>
            <person name="Zhou J."/>
            <person name="Du G."/>
            <person name="Wang L."/>
            <person name="Chen J."/>
        </authorList>
    </citation>
    <scope>NUCLEOTIDE SEQUENCE [LARGE SCALE GENOMIC DNA]</scope>
    <source>
        <strain evidence="3 4">WSH-001</strain>
        <plasmid evidence="4">pKVU_100</plasmid>
    </source>
</reference>
<dbReference type="HOGENOM" id="CLU_1003916_0_0_5"/>
<dbReference type="AlphaFoldDB" id="F9YB20"/>